<feature type="transmembrane region" description="Helical" evidence="6">
    <location>
        <begin position="53"/>
        <end position="70"/>
    </location>
</feature>
<evidence type="ECO:0000313" key="8">
    <source>
        <dbReference type="EMBL" id="MDO6454276.1"/>
    </source>
</evidence>
<dbReference type="EMBL" id="JAUOPG010000007">
    <property type="protein sequence ID" value="MDO6454276.1"/>
    <property type="molecule type" value="Genomic_DNA"/>
</dbReference>
<dbReference type="PANTHER" id="PTHR36115">
    <property type="entry name" value="PROLINE-RICH ANTIGEN HOMOLOG-RELATED"/>
    <property type="match status" value="1"/>
</dbReference>
<evidence type="ECO:0000256" key="1">
    <source>
        <dbReference type="ARBA" id="ARBA00004651"/>
    </source>
</evidence>
<dbReference type="Pfam" id="PF06271">
    <property type="entry name" value="RDD"/>
    <property type="match status" value="1"/>
</dbReference>
<name>A0AAW7XKL5_9GAMM</name>
<proteinExistence type="predicted"/>
<dbReference type="Proteomes" id="UP001169862">
    <property type="component" value="Unassembled WGS sequence"/>
</dbReference>
<gene>
    <name evidence="8" type="ORF">Q4490_11950</name>
</gene>
<evidence type="ECO:0000256" key="4">
    <source>
        <dbReference type="ARBA" id="ARBA00022989"/>
    </source>
</evidence>
<feature type="domain" description="RDD" evidence="7">
    <location>
        <begin position="13"/>
        <end position="134"/>
    </location>
</feature>
<dbReference type="RefSeq" id="WP_303550815.1">
    <property type="nucleotide sequence ID" value="NZ_JAUOPG010000007.1"/>
</dbReference>
<dbReference type="GO" id="GO:0005886">
    <property type="term" value="C:plasma membrane"/>
    <property type="evidence" value="ECO:0007669"/>
    <property type="project" value="UniProtKB-SubCell"/>
</dbReference>
<keyword evidence="2" id="KW-1003">Cell membrane</keyword>
<organism evidence="8 9">
    <name type="scientific">Neptunomonas phycophila</name>
    <dbReference type="NCBI Taxonomy" id="1572645"/>
    <lineage>
        <taxon>Bacteria</taxon>
        <taxon>Pseudomonadati</taxon>
        <taxon>Pseudomonadota</taxon>
        <taxon>Gammaproteobacteria</taxon>
        <taxon>Oceanospirillales</taxon>
        <taxon>Oceanospirillaceae</taxon>
        <taxon>Neptunomonas</taxon>
    </lineage>
</organism>
<feature type="transmembrane region" description="Helical" evidence="6">
    <location>
        <begin position="100"/>
        <end position="120"/>
    </location>
</feature>
<evidence type="ECO:0000313" key="9">
    <source>
        <dbReference type="Proteomes" id="UP001169862"/>
    </source>
</evidence>
<dbReference type="InterPro" id="IPR010432">
    <property type="entry name" value="RDD"/>
</dbReference>
<evidence type="ECO:0000256" key="3">
    <source>
        <dbReference type="ARBA" id="ARBA00022692"/>
    </source>
</evidence>
<dbReference type="PANTHER" id="PTHR36115:SF10">
    <property type="entry name" value="RDD DOMAIN-CONTAINING PROTEIN"/>
    <property type="match status" value="1"/>
</dbReference>
<comment type="subcellular location">
    <subcellularLocation>
        <location evidence="1">Cell membrane</location>
        <topology evidence="1">Multi-pass membrane protein</topology>
    </subcellularLocation>
</comment>
<comment type="caution">
    <text evidence="8">The sequence shown here is derived from an EMBL/GenBank/DDBJ whole genome shotgun (WGS) entry which is preliminary data.</text>
</comment>
<evidence type="ECO:0000256" key="6">
    <source>
        <dbReference type="SAM" id="Phobius"/>
    </source>
</evidence>
<keyword evidence="5 6" id="KW-0472">Membrane</keyword>
<feature type="transmembrane region" description="Helical" evidence="6">
    <location>
        <begin position="21"/>
        <end position="41"/>
    </location>
</feature>
<keyword evidence="3 6" id="KW-0812">Transmembrane</keyword>
<evidence type="ECO:0000256" key="2">
    <source>
        <dbReference type="ARBA" id="ARBA00022475"/>
    </source>
</evidence>
<accession>A0AAW7XKL5</accession>
<reference evidence="8" key="1">
    <citation type="submission" date="2023-07" db="EMBL/GenBank/DDBJ databases">
        <title>Genome content predicts the carbon catabolic preferences of heterotrophic bacteria.</title>
        <authorList>
            <person name="Gralka M."/>
        </authorList>
    </citation>
    <scope>NUCLEOTIDE SEQUENCE</scope>
    <source>
        <strain evidence="8">I2M16</strain>
    </source>
</reference>
<protein>
    <submittedName>
        <fullName evidence="8">RDD family protein</fullName>
    </submittedName>
</protein>
<sequence>MPHQLDQTGTQQASLAKRFAALIYDLLVLIGLLFCVSALWIVFNNGEAVSGPFYNTSLFLTIFLFNAYFWTRSGQTIGMMAWRLRVQTVDGYTLNWTQSLIRFFSSLFSIACFGAGYWTMLLNDERLTWHDRFSDTRVVVLPKRDTKKQPK</sequence>
<evidence type="ECO:0000256" key="5">
    <source>
        <dbReference type="ARBA" id="ARBA00023136"/>
    </source>
</evidence>
<dbReference type="AlphaFoldDB" id="A0AAW7XKL5"/>
<dbReference type="InterPro" id="IPR051791">
    <property type="entry name" value="Pra-immunoreactive"/>
</dbReference>
<evidence type="ECO:0000259" key="7">
    <source>
        <dbReference type="Pfam" id="PF06271"/>
    </source>
</evidence>
<keyword evidence="4 6" id="KW-1133">Transmembrane helix</keyword>